<name>A0AAU7QQ92_9GAMM</name>
<reference evidence="1" key="1">
    <citation type="submission" date="2024-06" db="EMBL/GenBank/DDBJ databases">
        <authorList>
            <person name="Sun Y."/>
        </authorList>
    </citation>
    <scope>NUCLEOTIDE SEQUENCE</scope>
    <source>
        <strain evidence="1">IGA1.0</strain>
    </source>
</reference>
<sequence>MNEHIHIVDGVMRASESFDDITTGWHFCATMQQRTPASILRRHLEFWPKEKGTPPNICPEGWEGIWLMASSPMPELPGWDDFRSFSDRSMASEVGSIPADGGDYLPFLLALHDLTSGTPCPYSSLEELIRATGIRGTPHARYVERLGGLPGCIGFGAVRAIFLVVWRYDYAERLWAAGFRTVQSLIDSTDEELRSAHSFSKSGLQTIRRAAKKSLLPLAAEFV</sequence>
<protein>
    <submittedName>
        <fullName evidence="1">Helix-hairpin-helix domain-containing protein</fullName>
    </submittedName>
</protein>
<organism evidence="1">
    <name type="scientific">Rhodanobacter sp. IGA1.0</name>
    <dbReference type="NCBI Taxonomy" id="3158582"/>
    <lineage>
        <taxon>Bacteria</taxon>
        <taxon>Pseudomonadati</taxon>
        <taxon>Pseudomonadota</taxon>
        <taxon>Gammaproteobacteria</taxon>
        <taxon>Lysobacterales</taxon>
        <taxon>Rhodanobacteraceae</taxon>
        <taxon>Rhodanobacter</taxon>
    </lineage>
</organism>
<dbReference type="AlphaFoldDB" id="A0AAU7QQ92"/>
<dbReference type="Gene3D" id="1.10.150.20">
    <property type="entry name" value="5' to 3' exonuclease, C-terminal subdomain"/>
    <property type="match status" value="1"/>
</dbReference>
<gene>
    <name evidence="1" type="ORF">ABNK63_07840</name>
</gene>
<dbReference type="EMBL" id="CP157948">
    <property type="protein sequence ID" value="XBS91527.1"/>
    <property type="molecule type" value="Genomic_DNA"/>
</dbReference>
<dbReference type="RefSeq" id="WP_350017106.1">
    <property type="nucleotide sequence ID" value="NZ_CP157948.1"/>
</dbReference>
<accession>A0AAU7QQ92</accession>
<proteinExistence type="predicted"/>
<evidence type="ECO:0000313" key="1">
    <source>
        <dbReference type="EMBL" id="XBS91527.1"/>
    </source>
</evidence>